<dbReference type="Gene3D" id="1.10.10.10">
    <property type="entry name" value="Winged helix-like DNA-binding domain superfamily/Winged helix DNA-binding domain"/>
    <property type="match status" value="1"/>
</dbReference>
<dbReference type="GO" id="GO:0003700">
    <property type="term" value="F:DNA-binding transcription factor activity"/>
    <property type="evidence" value="ECO:0007669"/>
    <property type="project" value="InterPro"/>
</dbReference>
<dbReference type="InterPro" id="IPR039422">
    <property type="entry name" value="MarR/SlyA-like"/>
</dbReference>
<dbReference type="RefSeq" id="WP_060652874.1">
    <property type="nucleotide sequence ID" value="NZ_AZXY01000008.1"/>
</dbReference>
<evidence type="ECO:0000313" key="3">
    <source>
        <dbReference type="Proteomes" id="UP000053060"/>
    </source>
</evidence>
<dbReference type="SMART" id="SM00347">
    <property type="entry name" value="HTH_MARR"/>
    <property type="match status" value="1"/>
</dbReference>
<feature type="domain" description="HTH marR-type" evidence="1">
    <location>
        <begin position="13"/>
        <end position="148"/>
    </location>
</feature>
<name>A0A0V9UI11_9NOCA</name>
<dbReference type="PANTHER" id="PTHR33164">
    <property type="entry name" value="TRANSCRIPTIONAL REGULATOR, MARR FAMILY"/>
    <property type="match status" value="1"/>
</dbReference>
<gene>
    <name evidence="2" type="ORF">Z045_16870</name>
</gene>
<dbReference type="PANTHER" id="PTHR33164:SF99">
    <property type="entry name" value="MARR FAMILY REGULATORY PROTEIN"/>
    <property type="match status" value="1"/>
</dbReference>
<evidence type="ECO:0000313" key="2">
    <source>
        <dbReference type="EMBL" id="KSZ57635.1"/>
    </source>
</evidence>
<organism evidence="2 3">
    <name type="scientific">Rhodococcus pyridinivorans KG-16</name>
    <dbReference type="NCBI Taxonomy" id="1441730"/>
    <lineage>
        <taxon>Bacteria</taxon>
        <taxon>Bacillati</taxon>
        <taxon>Actinomycetota</taxon>
        <taxon>Actinomycetes</taxon>
        <taxon>Mycobacteriales</taxon>
        <taxon>Nocardiaceae</taxon>
        <taxon>Rhodococcus</taxon>
    </lineage>
</organism>
<accession>A0A0V9UI11</accession>
<reference evidence="2 3" key="2">
    <citation type="journal article" date="2016" name="Genome Announc.">
        <title>Draft Genome Sequence of a Versatile Hydrocarbon-Degrading Bacterium, Rhodococcus pyridinivorans Strain KG-16, Collected from Oil Fields in India.</title>
        <authorList>
            <person name="Aggarwal R.K."/>
            <person name="Dawar C."/>
            <person name="Phanindranath R."/>
            <person name="Mutnuri L."/>
            <person name="Dayal A.M."/>
        </authorList>
    </citation>
    <scope>NUCLEOTIDE SEQUENCE [LARGE SCALE GENOMIC DNA]</scope>
    <source>
        <strain evidence="2 3">KG-16</strain>
    </source>
</reference>
<dbReference type="Pfam" id="PF01047">
    <property type="entry name" value="MarR"/>
    <property type="match status" value="1"/>
</dbReference>
<dbReference type="AlphaFoldDB" id="A0A0V9UI11"/>
<sequence length="161" mass="17836">MSNEDPRWLDPTQQNAWRALVSVVTRLPAALDTQMQRDSDMTHFEYFVLALLSENPERRLRLNALAAEANASLSRLSHVVTRLEKRGWVRREPVPGSRGSYAVLTDAGYDTVVEAAPSHVEAVRRLVFDGLDDDQVRALARLGSALVEQIDEGIADGIGKA</sequence>
<dbReference type="EMBL" id="AZXY01000008">
    <property type="protein sequence ID" value="KSZ57635.1"/>
    <property type="molecule type" value="Genomic_DNA"/>
</dbReference>
<dbReference type="PATRIC" id="fig|1441730.3.peg.3517"/>
<proteinExistence type="predicted"/>
<dbReference type="Proteomes" id="UP000053060">
    <property type="component" value="Unassembled WGS sequence"/>
</dbReference>
<evidence type="ECO:0000259" key="1">
    <source>
        <dbReference type="PROSITE" id="PS50995"/>
    </source>
</evidence>
<reference evidence="3" key="1">
    <citation type="submission" date="2015-01" db="EMBL/GenBank/DDBJ databases">
        <title>Draft genome sequence of Rhodococcus pyridinivorans strain KG-16, a hydrocarbon-degrading bacterium.</title>
        <authorList>
            <person name="Aggarwal R.K."/>
            <person name="Dawar C."/>
        </authorList>
    </citation>
    <scope>NUCLEOTIDE SEQUENCE [LARGE SCALE GENOMIC DNA]</scope>
    <source>
        <strain evidence="3">KG-16</strain>
    </source>
</reference>
<dbReference type="InterPro" id="IPR036390">
    <property type="entry name" value="WH_DNA-bd_sf"/>
</dbReference>
<dbReference type="PROSITE" id="PS50995">
    <property type="entry name" value="HTH_MARR_2"/>
    <property type="match status" value="1"/>
</dbReference>
<protein>
    <submittedName>
        <fullName evidence="2">MarR family transcriptional regulator</fullName>
    </submittedName>
</protein>
<comment type="caution">
    <text evidence="2">The sequence shown here is derived from an EMBL/GenBank/DDBJ whole genome shotgun (WGS) entry which is preliminary data.</text>
</comment>
<dbReference type="InterPro" id="IPR036388">
    <property type="entry name" value="WH-like_DNA-bd_sf"/>
</dbReference>
<dbReference type="SUPFAM" id="SSF46785">
    <property type="entry name" value="Winged helix' DNA-binding domain"/>
    <property type="match status" value="1"/>
</dbReference>
<dbReference type="GO" id="GO:0006950">
    <property type="term" value="P:response to stress"/>
    <property type="evidence" value="ECO:0007669"/>
    <property type="project" value="TreeGrafter"/>
</dbReference>
<dbReference type="InterPro" id="IPR000835">
    <property type="entry name" value="HTH_MarR-typ"/>
</dbReference>